<keyword evidence="2" id="KW-1185">Reference proteome</keyword>
<name>A0AAW8H9D9_9ENTR</name>
<dbReference type="RefSeq" id="WP_012125125.1">
    <property type="nucleotide sequence ID" value="NZ_JAVDKR010000001.1"/>
</dbReference>
<gene>
    <name evidence="1" type="ORF">RBJ67_10445</name>
</gene>
<dbReference type="EMBL" id="JAVDKS010000004">
    <property type="protein sequence ID" value="MDQ2256560.1"/>
    <property type="molecule type" value="Genomic_DNA"/>
</dbReference>
<dbReference type="Proteomes" id="UP001225042">
    <property type="component" value="Unassembled WGS sequence"/>
</dbReference>
<dbReference type="AlphaFoldDB" id="A0AAW8H9D9"/>
<protein>
    <submittedName>
        <fullName evidence="1">Uncharacterized protein</fullName>
    </submittedName>
</protein>
<comment type="caution">
    <text evidence="1">The sequence shown here is derived from an EMBL/GenBank/DDBJ whole genome shotgun (WGS) entry which is preliminary data.</text>
</comment>
<accession>A0AAW8H9D9</accession>
<organism evidence="1 2">
    <name type="scientific">Enterobacter soli</name>
    <dbReference type="NCBI Taxonomy" id="885040"/>
    <lineage>
        <taxon>Bacteria</taxon>
        <taxon>Pseudomonadati</taxon>
        <taxon>Pseudomonadota</taxon>
        <taxon>Gammaproteobacteria</taxon>
        <taxon>Enterobacterales</taxon>
        <taxon>Enterobacteriaceae</taxon>
        <taxon>Enterobacter</taxon>
    </lineage>
</organism>
<sequence length="99" mass="11262">MRAFFSNSQSESLLNAFGEKLVIVQDGVSITITAIFEQDELFFDDSQTTVTYFSAKSGIKLNSTFTIDNTEYVVNRIDDDTSGISNYHYIRKIDLEEEI</sequence>
<proteinExistence type="predicted"/>
<evidence type="ECO:0000313" key="1">
    <source>
        <dbReference type="EMBL" id="MDQ2256560.1"/>
    </source>
</evidence>
<reference evidence="1 2" key="1">
    <citation type="submission" date="2023-08" db="EMBL/GenBank/DDBJ databases">
        <authorList>
            <person name="Dale J."/>
        </authorList>
    </citation>
    <scope>NUCLEOTIDE SEQUENCE [LARGE SCALE GENOMIC DNA]</scope>
    <source>
        <strain evidence="1 2">2023EL-00788</strain>
    </source>
</reference>
<evidence type="ECO:0000313" key="2">
    <source>
        <dbReference type="Proteomes" id="UP001225042"/>
    </source>
</evidence>